<evidence type="ECO:0000256" key="1">
    <source>
        <dbReference type="ARBA" id="ARBA00004651"/>
    </source>
</evidence>
<feature type="transmembrane region" description="Helical" evidence="6">
    <location>
        <begin position="23"/>
        <end position="56"/>
    </location>
</feature>
<organism evidence="7 8">
    <name type="scientific">Gloeothece citriformis (strain PCC 7424)</name>
    <name type="common">Cyanothece sp. (strain PCC 7424)</name>
    <dbReference type="NCBI Taxonomy" id="65393"/>
    <lineage>
        <taxon>Bacteria</taxon>
        <taxon>Bacillati</taxon>
        <taxon>Cyanobacteriota</taxon>
        <taxon>Cyanophyceae</taxon>
        <taxon>Oscillatoriophycideae</taxon>
        <taxon>Chroococcales</taxon>
        <taxon>Aphanothecaceae</taxon>
        <taxon>Gloeothece</taxon>
        <taxon>Gloeothece citriformis</taxon>
    </lineage>
</organism>
<dbReference type="PANTHER" id="PTHR43723:SF1">
    <property type="entry name" value="COBALT TRANSPORT PROTEIN CBIQ"/>
    <property type="match status" value="1"/>
</dbReference>
<keyword evidence="4 6" id="KW-1133">Transmembrane helix</keyword>
<evidence type="ECO:0000256" key="2">
    <source>
        <dbReference type="ARBA" id="ARBA00022475"/>
    </source>
</evidence>
<dbReference type="OrthoDB" id="9815246at2"/>
<evidence type="ECO:0000256" key="6">
    <source>
        <dbReference type="SAM" id="Phobius"/>
    </source>
</evidence>
<dbReference type="PANTHER" id="PTHR43723">
    <property type="entry name" value="COBALT TRANSPORT PROTEIN CBIQ"/>
    <property type="match status" value="1"/>
</dbReference>
<keyword evidence="3 6" id="KW-0812">Transmembrane</keyword>
<dbReference type="STRING" id="65393.PCC7424_3822"/>
<sequence>MHHHIDSLAYQNRLRFLPPSHKLIFAVFLFILAYIAPSLWQILIALWLSVWIVIYAGIPYQTYFQLQGIPFSFWLLSLPALCLSGGLKVNWADFSADVWWGIPLGDVYLYLSKQGIEQGRDILTRAIALSSCTYFILLTIPFAEITRIFQRIGFPPLILELLTLMYRFIFLLTDTVFELLNAQQARNGYRNWQASMGSLALVVSQLLRRTLDNYRQITLGLTSRGFQGQLQFWHSSRYRPSLRYGIEAIAGCLFLLASLGWYSLC</sequence>
<reference evidence="8" key="1">
    <citation type="journal article" date="2011" name="MBio">
        <title>Novel metabolic attributes of the genus Cyanothece, comprising a group of unicellular nitrogen-fixing Cyanobacteria.</title>
        <authorList>
            <person name="Bandyopadhyay A."/>
            <person name="Elvitigala T."/>
            <person name="Welsh E."/>
            <person name="Stockel J."/>
            <person name="Liberton M."/>
            <person name="Min H."/>
            <person name="Sherman L.A."/>
            <person name="Pakrasi H.B."/>
        </authorList>
    </citation>
    <scope>NUCLEOTIDE SEQUENCE [LARGE SCALE GENOMIC DNA]</scope>
    <source>
        <strain evidence="8">PCC 7424</strain>
    </source>
</reference>
<comment type="subcellular location">
    <subcellularLocation>
        <location evidence="1">Cell membrane</location>
        <topology evidence="1">Multi-pass membrane protein</topology>
    </subcellularLocation>
</comment>
<keyword evidence="5 6" id="KW-0472">Membrane</keyword>
<dbReference type="HOGENOM" id="CLU_056469_5_1_3"/>
<dbReference type="KEGG" id="cyc:PCC7424_3822"/>
<evidence type="ECO:0000313" key="7">
    <source>
        <dbReference type="EMBL" id="ACK72203.1"/>
    </source>
</evidence>
<proteinExistence type="predicted"/>
<keyword evidence="2" id="KW-1003">Cell membrane</keyword>
<dbReference type="NCBIfam" id="TIGR02454">
    <property type="entry name" value="ECF_T_CbiQ"/>
    <property type="match status" value="1"/>
</dbReference>
<dbReference type="Proteomes" id="UP000002384">
    <property type="component" value="Chromosome"/>
</dbReference>
<evidence type="ECO:0000313" key="8">
    <source>
        <dbReference type="Proteomes" id="UP000002384"/>
    </source>
</evidence>
<feature type="transmembrane region" description="Helical" evidence="6">
    <location>
        <begin position="157"/>
        <end position="177"/>
    </location>
</feature>
<dbReference type="InterPro" id="IPR052770">
    <property type="entry name" value="Cobalt_transport_CbiQ"/>
</dbReference>
<dbReference type="InterPro" id="IPR012809">
    <property type="entry name" value="ECF_CbiQ"/>
</dbReference>
<accession>B7KJB9</accession>
<dbReference type="GO" id="GO:0006824">
    <property type="term" value="P:cobalt ion transport"/>
    <property type="evidence" value="ECO:0007669"/>
    <property type="project" value="InterPro"/>
</dbReference>
<dbReference type="AlphaFoldDB" id="B7KJB9"/>
<gene>
    <name evidence="7" type="ordered locus">PCC7424_3822</name>
</gene>
<feature type="transmembrane region" description="Helical" evidence="6">
    <location>
        <begin position="122"/>
        <end position="145"/>
    </location>
</feature>
<dbReference type="EMBL" id="CP001291">
    <property type="protein sequence ID" value="ACK72203.1"/>
    <property type="molecule type" value="Genomic_DNA"/>
</dbReference>
<dbReference type="GO" id="GO:0043190">
    <property type="term" value="C:ATP-binding cassette (ABC) transporter complex"/>
    <property type="evidence" value="ECO:0007669"/>
    <property type="project" value="InterPro"/>
</dbReference>
<evidence type="ECO:0000256" key="5">
    <source>
        <dbReference type="ARBA" id="ARBA00023136"/>
    </source>
</evidence>
<dbReference type="Pfam" id="PF02361">
    <property type="entry name" value="CbiQ"/>
    <property type="match status" value="1"/>
</dbReference>
<dbReference type="CDD" id="cd16914">
    <property type="entry name" value="EcfT"/>
    <property type="match status" value="1"/>
</dbReference>
<feature type="transmembrane region" description="Helical" evidence="6">
    <location>
        <begin position="244"/>
        <end position="264"/>
    </location>
</feature>
<name>B7KJB9_GLOC7</name>
<dbReference type="RefSeq" id="WP_015955795.1">
    <property type="nucleotide sequence ID" value="NC_011729.1"/>
</dbReference>
<evidence type="ECO:0000256" key="4">
    <source>
        <dbReference type="ARBA" id="ARBA00022989"/>
    </source>
</evidence>
<protein>
    <submittedName>
        <fullName evidence="7">Cobalt ABC transporter, inner membrane subunit CbiQ</fullName>
    </submittedName>
</protein>
<keyword evidence="8" id="KW-1185">Reference proteome</keyword>
<dbReference type="InterPro" id="IPR003339">
    <property type="entry name" value="ABC/ECF_trnsptr_transmembrane"/>
</dbReference>
<dbReference type="eggNOG" id="COG0619">
    <property type="taxonomic scope" value="Bacteria"/>
</dbReference>
<evidence type="ECO:0000256" key="3">
    <source>
        <dbReference type="ARBA" id="ARBA00022692"/>
    </source>
</evidence>
<feature type="transmembrane region" description="Helical" evidence="6">
    <location>
        <begin position="68"/>
        <end position="87"/>
    </location>
</feature>